<dbReference type="Gene3D" id="3.40.50.2060">
    <property type="match status" value="1"/>
</dbReference>
<evidence type="ECO:0000313" key="4">
    <source>
        <dbReference type="EMBL" id="KAH8997417.1"/>
    </source>
</evidence>
<dbReference type="InterPro" id="IPR036045">
    <property type="entry name" value="Sec1-like_sf"/>
</dbReference>
<dbReference type="InterPro" id="IPR056775">
    <property type="entry name" value="YABBY_C"/>
</dbReference>
<dbReference type="SUPFAM" id="SSF56815">
    <property type="entry name" value="Sec1/munc18-like (SM) proteins"/>
    <property type="match status" value="1"/>
</dbReference>
<feature type="compositionally biased region" description="Basic and acidic residues" evidence="2">
    <location>
        <begin position="681"/>
        <end position="691"/>
    </location>
</feature>
<dbReference type="EMBL" id="JAKELL010000007">
    <property type="protein sequence ID" value="KAH8997417.1"/>
    <property type="molecule type" value="Genomic_DNA"/>
</dbReference>
<reference evidence="4" key="1">
    <citation type="submission" date="2022-01" db="EMBL/GenBank/DDBJ databases">
        <title>Comparative genomics reveals a dynamic genome evolution in the ectomycorrhizal milk-cap (Lactarius) mushrooms.</title>
        <authorList>
            <consortium name="DOE Joint Genome Institute"/>
            <person name="Lebreton A."/>
            <person name="Tang N."/>
            <person name="Kuo A."/>
            <person name="LaButti K."/>
            <person name="Drula E."/>
            <person name="Barry K."/>
            <person name="Clum A."/>
            <person name="Lipzen A."/>
            <person name="Mousain D."/>
            <person name="Ng V."/>
            <person name="Wang R."/>
            <person name="Wang X."/>
            <person name="Dai Y."/>
            <person name="Henrissat B."/>
            <person name="Grigoriev I.V."/>
            <person name="Guerin-Laguette A."/>
            <person name="Yu F."/>
            <person name="Martin F.M."/>
        </authorList>
    </citation>
    <scope>NUCLEOTIDE SEQUENCE</scope>
    <source>
        <strain evidence="4">QP</strain>
    </source>
</reference>
<dbReference type="InterPro" id="IPR001619">
    <property type="entry name" value="Sec1-like"/>
</dbReference>
<gene>
    <name evidence="4" type="ORF">EDB92DRAFT_1933396</name>
</gene>
<evidence type="ECO:0000256" key="2">
    <source>
        <dbReference type="SAM" id="MobiDB-lite"/>
    </source>
</evidence>
<comment type="caution">
    <text evidence="4">The sequence shown here is derived from an EMBL/GenBank/DDBJ whole genome shotgun (WGS) entry which is preliminary data.</text>
</comment>
<dbReference type="Proteomes" id="UP001201163">
    <property type="component" value="Unassembled WGS sequence"/>
</dbReference>
<dbReference type="InterPro" id="IPR027482">
    <property type="entry name" value="Sec1-like_dom2"/>
</dbReference>
<evidence type="ECO:0000313" key="5">
    <source>
        <dbReference type="Proteomes" id="UP001201163"/>
    </source>
</evidence>
<evidence type="ECO:0000259" key="3">
    <source>
        <dbReference type="Pfam" id="PF04690"/>
    </source>
</evidence>
<dbReference type="PANTHER" id="PTHR11679">
    <property type="entry name" value="VESICLE PROTEIN SORTING-ASSOCIATED"/>
    <property type="match status" value="1"/>
</dbReference>
<dbReference type="GO" id="GO:0016192">
    <property type="term" value="P:vesicle-mediated transport"/>
    <property type="evidence" value="ECO:0007669"/>
    <property type="project" value="InterPro"/>
</dbReference>
<feature type="compositionally biased region" description="Basic and acidic residues" evidence="2">
    <location>
        <begin position="660"/>
        <end position="673"/>
    </location>
</feature>
<dbReference type="Gene3D" id="3.40.50.1910">
    <property type="match status" value="2"/>
</dbReference>
<dbReference type="AlphaFoldDB" id="A0AAD4LR09"/>
<dbReference type="InterPro" id="IPR036910">
    <property type="entry name" value="HMG_box_dom_sf"/>
</dbReference>
<dbReference type="CDD" id="cd00084">
    <property type="entry name" value="HMG-box_SF"/>
    <property type="match status" value="1"/>
</dbReference>
<feature type="compositionally biased region" description="Basic and acidic residues" evidence="2">
    <location>
        <begin position="619"/>
        <end position="634"/>
    </location>
</feature>
<proteinExistence type="inferred from homology"/>
<dbReference type="InterPro" id="IPR043154">
    <property type="entry name" value="Sec-1-like_dom1"/>
</dbReference>
<dbReference type="InterPro" id="IPR043155">
    <property type="entry name" value="VPS33_dom3b"/>
</dbReference>
<accession>A0AAD4LR09</accession>
<dbReference type="Pfam" id="PF04690">
    <property type="entry name" value="YABBY"/>
    <property type="match status" value="1"/>
</dbReference>
<dbReference type="Gene3D" id="1.25.40.850">
    <property type="match status" value="1"/>
</dbReference>
<feature type="domain" description="YABBY protein C-terminal" evidence="3">
    <location>
        <begin position="646"/>
        <end position="680"/>
    </location>
</feature>
<protein>
    <submittedName>
        <fullName evidence="4">Sec1-like protein</fullName>
    </submittedName>
</protein>
<organism evidence="4 5">
    <name type="scientific">Lactarius akahatsu</name>
    <dbReference type="NCBI Taxonomy" id="416441"/>
    <lineage>
        <taxon>Eukaryota</taxon>
        <taxon>Fungi</taxon>
        <taxon>Dikarya</taxon>
        <taxon>Basidiomycota</taxon>
        <taxon>Agaricomycotina</taxon>
        <taxon>Agaricomycetes</taxon>
        <taxon>Russulales</taxon>
        <taxon>Russulaceae</taxon>
        <taxon>Lactarius</taxon>
    </lineage>
</organism>
<feature type="region of interest" description="Disordered" evidence="2">
    <location>
        <begin position="660"/>
        <end position="691"/>
    </location>
</feature>
<evidence type="ECO:0000256" key="1">
    <source>
        <dbReference type="ARBA" id="ARBA00009884"/>
    </source>
</evidence>
<comment type="similarity">
    <text evidence="1">Belongs to the STXBP/unc-18/SEC1 family.</text>
</comment>
<feature type="compositionally biased region" description="Basic and acidic residues" evidence="2">
    <location>
        <begin position="481"/>
        <end position="492"/>
    </location>
</feature>
<dbReference type="SUPFAM" id="SSF47095">
    <property type="entry name" value="HMG-box"/>
    <property type="match status" value="1"/>
</dbReference>
<dbReference type="Pfam" id="PF00995">
    <property type="entry name" value="Sec1"/>
    <property type="match status" value="2"/>
</dbReference>
<name>A0AAD4LR09_9AGAM</name>
<keyword evidence="5" id="KW-1185">Reference proteome</keyword>
<sequence>MTSSSSNSNSDQPRSSKEIADVSILREVARNSLVNALNSVNGAKTLVLDPSLAGPLSLVTEVSLLQQHGVDKMFWLESGPLSAVTTSIVYLCRPRIKWVKIIADQIKRHGAESQKHTYTLLLVPRTSTLITRVLEEEGVLGDVTVSSYNLQFIPIADDVISLENNEAFKEIWVDGDETSIYDSAQALHTLQKLFGLFPRIIGKGDCAGRLADLLALQTTQRTSADRENLLDVSDTFDSLIVIDRRVDMITPLLTQLTYEGLIDEVIRIRNCKYLIEFRDLNFASVGKRLNKAARRLDEDYRARHQASVSQLRDFVGKLGGLQAEHRALQLHLLASYDVPGQITAVEDLIAQGADIQLVVRLLCLASITAGGIKGKTLENIKKELLQAYGYSYLPLLLSLAAPPLAILLPNPLPPSTPASVAGAKYPYTSLRKSLRLLIEGNESLDELENDISYVYSGYAPISVRLVQCVAQKGGVLSNPAKSKEAGTEEGSRKGKSTSLGQVQAHPIVGFKGFEDVLESIAGKTFDITQKGSEVTSGLGTMRGRTTTSVVFFLGGCTYTEIAALRWAGRQTQGRKFLIGTTGIVSGGSMIESIAGTGRAVASSKEANLFAHFVTSTHDSMPREKAAAEKTERKTRSSGGGGRKKLSAYNKFMQTEMARLKEDEPDMAHQDRFKLATANWKTSRENPKAEAS</sequence>
<feature type="region of interest" description="Disordered" evidence="2">
    <location>
        <begin position="478"/>
        <end position="499"/>
    </location>
</feature>
<feature type="region of interest" description="Disordered" evidence="2">
    <location>
        <begin position="619"/>
        <end position="647"/>
    </location>
</feature>